<evidence type="ECO:0000259" key="14">
    <source>
        <dbReference type="Pfam" id="PF02879"/>
    </source>
</evidence>
<dbReference type="InterPro" id="IPR036900">
    <property type="entry name" value="A-D-PHexomutase_C_sf"/>
</dbReference>
<protein>
    <recommendedName>
        <fullName evidence="5">phosphomannomutase</fullName>
        <ecNumber evidence="5">5.4.2.8</ecNumber>
    </recommendedName>
</protein>
<dbReference type="PROSITE" id="PS00710">
    <property type="entry name" value="PGM_PMM"/>
    <property type="match status" value="1"/>
</dbReference>
<dbReference type="Pfam" id="PF00408">
    <property type="entry name" value="PGM_PMM_IV"/>
    <property type="match status" value="1"/>
</dbReference>
<dbReference type="EMBL" id="CACSIM010000003">
    <property type="protein sequence ID" value="CAA0102626.1"/>
    <property type="molecule type" value="Genomic_DNA"/>
</dbReference>
<evidence type="ECO:0000313" key="19">
    <source>
        <dbReference type="Proteomes" id="UP000439591"/>
    </source>
</evidence>
<evidence type="ECO:0000259" key="13">
    <source>
        <dbReference type="Pfam" id="PF02878"/>
    </source>
</evidence>
<feature type="transmembrane region" description="Helical" evidence="11">
    <location>
        <begin position="26"/>
        <end position="44"/>
    </location>
</feature>
<feature type="domain" description="Alpha-D-phosphohexomutase alpha/beta/alpha" evidence="14">
    <location>
        <begin position="510"/>
        <end position="607"/>
    </location>
</feature>
<feature type="domain" description="Alpha-D-phosphohexomutase C-terminal" evidence="12">
    <location>
        <begin position="732"/>
        <end position="802"/>
    </location>
</feature>
<dbReference type="OrthoDB" id="9803322at2"/>
<dbReference type="PANTHER" id="PTHR43771:SF2">
    <property type="entry name" value="PHOSPHOMANNOMUTASE_PHOSPHOGLUCOMUTASE"/>
    <property type="match status" value="1"/>
</dbReference>
<evidence type="ECO:0000313" key="17">
    <source>
        <dbReference type="EMBL" id="CAA0114050.1"/>
    </source>
</evidence>
<reference evidence="18 19" key="1">
    <citation type="submission" date="2019-11" db="EMBL/GenBank/DDBJ databases">
        <authorList>
            <person name="Holert J."/>
        </authorList>
    </citation>
    <scope>NUCLEOTIDE SEQUENCE [LARGE SCALE GENOMIC DNA]</scope>
    <source>
        <strain evidence="16">BC3_2A</strain>
        <strain evidence="17">SB11_1A</strain>
    </source>
</reference>
<name>A0A5S9PFN6_9GAMM</name>
<dbReference type="EC" id="5.4.2.8" evidence="5"/>
<evidence type="ECO:0000256" key="10">
    <source>
        <dbReference type="SAM" id="MobiDB-lite"/>
    </source>
</evidence>
<evidence type="ECO:0000256" key="8">
    <source>
        <dbReference type="ARBA" id="ARBA00022842"/>
    </source>
</evidence>
<evidence type="ECO:0000256" key="6">
    <source>
        <dbReference type="ARBA" id="ARBA00022553"/>
    </source>
</evidence>
<feature type="domain" description="Alpha-D-phosphohexomutase alpha/beta/alpha" evidence="13">
    <location>
        <begin position="365"/>
        <end position="493"/>
    </location>
</feature>
<keyword evidence="11" id="KW-0812">Transmembrane</keyword>
<organism evidence="16 19">
    <name type="scientific">Zhongshania aliphaticivorans</name>
    <dbReference type="NCBI Taxonomy" id="1470434"/>
    <lineage>
        <taxon>Bacteria</taxon>
        <taxon>Pseudomonadati</taxon>
        <taxon>Pseudomonadota</taxon>
        <taxon>Gammaproteobacteria</taxon>
        <taxon>Cellvibrionales</taxon>
        <taxon>Spongiibacteraceae</taxon>
        <taxon>Zhongshania</taxon>
    </lineage>
</organism>
<accession>A0A5S9PFN6</accession>
<feature type="transmembrane region" description="Helical" evidence="11">
    <location>
        <begin position="262"/>
        <end position="283"/>
    </location>
</feature>
<keyword evidence="18" id="KW-1185">Reference proteome</keyword>
<sequence>MRKKTSAADSNNVKRAPRFSANQRDIVISAILCIGLVCGAFYWIQSVEEPRALNQRIDTVTSNIADHQRGIVRDVIAQLGERVTEQTRNPELIAALKQGSIADDSIFAQSLQRAFPEAQDSKIIYLGSQGIADERSETQRLRNNIEIDMLRKSIDKQSLIIEAYKHNKQWLISFVHVVGNQGAIYVTFDAKFFEKMLSSLAGNAVSNELIQTYKTRRDSVIKPSSISYPEAMQRRSLPVPGWTLQVYPQEITVLNLSSDTTLLWLICALCLALIAASHAIFFVRSYQIPAISSTEKAKAAKKKAAPEPPSLEQALAKKLAATQQKSRSNRDNFPAPNDAPPLPELGSGKPAKTSPPPTSSVAKNCFRAYDIRGIADTELDDNTCFAVGRAVGSEALSRGQTKLLLGRDGRLSSPRIHNALSKGLLSTGIDVTDLGLIATPMIHYACQDLNIGNAIMITGSHNPSHYNGMKISLEFKSLSAADIQSLRRRIEAQHFDSGQGTLTNDSIEQRYIDRVTSDVVIAQTLKVVIDAGNGATANIAPILFEELGCEVIPLFCEIDGNFPNHAPDPTVASNLDSLKTAVSEHNADLGIAFDGDGDRVAIVTAQGQCPSADQLLMVLARDMVSRNPGAEILFDIKCSRLLSELIVDAGGRPTIWKCGHSYMKQKMLETGALLGGEFSGHIFYKERWYGFDDGMYTAARLLEILTLSGTTMDDALNSLQTLISSPEIVIPVADDRKFALIETFIEHQNFSDAALIDIDGLRAEFRHGWGLIRASNTGPAITLRFEADSEASMARIQNEFKDLLLRIDPTLADSL</sequence>
<evidence type="ECO:0000259" key="12">
    <source>
        <dbReference type="Pfam" id="PF00408"/>
    </source>
</evidence>
<evidence type="ECO:0000313" key="18">
    <source>
        <dbReference type="Proteomes" id="UP000435877"/>
    </source>
</evidence>
<comment type="pathway">
    <text evidence="3">Nucleotide-sugar biosynthesis; GDP-alpha-D-mannose biosynthesis; alpha-D-mannose 1-phosphate from D-fructose 6-phosphate: step 2/2.</text>
</comment>
<dbReference type="InterPro" id="IPR005846">
    <property type="entry name" value="A-D-PHexomutase_a/b/a-III"/>
</dbReference>
<dbReference type="CDD" id="cd03089">
    <property type="entry name" value="PMM_PGM"/>
    <property type="match status" value="1"/>
</dbReference>
<dbReference type="SUPFAM" id="SSF55957">
    <property type="entry name" value="Phosphoglucomutase, C-terminal domain"/>
    <property type="match status" value="1"/>
</dbReference>
<dbReference type="AlphaFoldDB" id="A0A5S9PFN6"/>
<evidence type="ECO:0000256" key="5">
    <source>
        <dbReference type="ARBA" id="ARBA00012730"/>
    </source>
</evidence>
<keyword evidence="6" id="KW-0597">Phosphoprotein</keyword>
<keyword evidence="11" id="KW-1133">Transmembrane helix</keyword>
<dbReference type="PANTHER" id="PTHR43771">
    <property type="entry name" value="PHOSPHOMANNOMUTASE"/>
    <property type="match status" value="1"/>
</dbReference>
<evidence type="ECO:0000256" key="7">
    <source>
        <dbReference type="ARBA" id="ARBA00022723"/>
    </source>
</evidence>
<keyword evidence="9 16" id="KW-0413">Isomerase</keyword>
<feature type="region of interest" description="Disordered" evidence="10">
    <location>
        <begin position="315"/>
        <end position="360"/>
    </location>
</feature>
<dbReference type="EMBL" id="CACSIK010000004">
    <property type="protein sequence ID" value="CAA0114050.1"/>
    <property type="molecule type" value="Genomic_DNA"/>
</dbReference>
<feature type="domain" description="Alpha-D-phosphohexomutase alpha/beta/alpha" evidence="15">
    <location>
        <begin position="612"/>
        <end position="719"/>
    </location>
</feature>
<dbReference type="Proteomes" id="UP000439591">
    <property type="component" value="Unassembled WGS sequence"/>
</dbReference>
<dbReference type="GO" id="GO:0000287">
    <property type="term" value="F:magnesium ion binding"/>
    <property type="evidence" value="ECO:0007669"/>
    <property type="project" value="InterPro"/>
</dbReference>
<dbReference type="InterPro" id="IPR005844">
    <property type="entry name" value="A-D-PHexomutase_a/b/a-I"/>
</dbReference>
<evidence type="ECO:0000259" key="15">
    <source>
        <dbReference type="Pfam" id="PF02880"/>
    </source>
</evidence>
<dbReference type="InterPro" id="IPR016055">
    <property type="entry name" value="A-D-PHexomutase_a/b/a-I/II/III"/>
</dbReference>
<dbReference type="InterPro" id="IPR005841">
    <property type="entry name" value="Alpha-D-phosphohexomutase_SF"/>
</dbReference>
<dbReference type="Proteomes" id="UP000435877">
    <property type="component" value="Unassembled WGS sequence"/>
</dbReference>
<comment type="similarity">
    <text evidence="4">Belongs to the phosphohexose mutase family.</text>
</comment>
<evidence type="ECO:0000256" key="11">
    <source>
        <dbReference type="SAM" id="Phobius"/>
    </source>
</evidence>
<dbReference type="InterPro" id="IPR016066">
    <property type="entry name" value="A-D-PHexomutase_CS"/>
</dbReference>
<feature type="compositionally biased region" description="Low complexity" evidence="10">
    <location>
        <begin position="315"/>
        <end position="325"/>
    </location>
</feature>
<evidence type="ECO:0000256" key="4">
    <source>
        <dbReference type="ARBA" id="ARBA00010231"/>
    </source>
</evidence>
<dbReference type="GO" id="GO:0005975">
    <property type="term" value="P:carbohydrate metabolic process"/>
    <property type="evidence" value="ECO:0007669"/>
    <property type="project" value="InterPro"/>
</dbReference>
<evidence type="ECO:0000313" key="16">
    <source>
        <dbReference type="EMBL" id="CAA0102626.1"/>
    </source>
</evidence>
<gene>
    <name evidence="16" type="primary">algC_1</name>
    <name evidence="17" type="synonym">algC_2</name>
    <name evidence="17" type="ORF">IHBHHGIJ_03527</name>
    <name evidence="16" type="ORF">KFEGEMFD_01914</name>
</gene>
<evidence type="ECO:0000256" key="2">
    <source>
        <dbReference type="ARBA" id="ARBA00001946"/>
    </source>
</evidence>
<evidence type="ECO:0000256" key="1">
    <source>
        <dbReference type="ARBA" id="ARBA00000586"/>
    </source>
</evidence>
<comment type="catalytic activity">
    <reaction evidence="1">
        <text>alpha-D-mannose 1-phosphate = D-mannose 6-phosphate</text>
        <dbReference type="Rhea" id="RHEA:11140"/>
        <dbReference type="ChEBI" id="CHEBI:58409"/>
        <dbReference type="ChEBI" id="CHEBI:58735"/>
        <dbReference type="EC" id="5.4.2.8"/>
    </reaction>
</comment>
<proteinExistence type="inferred from homology"/>
<dbReference type="RefSeq" id="WP_159270297.1">
    <property type="nucleotide sequence ID" value="NZ_CACSIK010000004.1"/>
</dbReference>
<dbReference type="Pfam" id="PF02880">
    <property type="entry name" value="PGM_PMM_III"/>
    <property type="match status" value="1"/>
</dbReference>
<keyword evidence="11" id="KW-0472">Membrane</keyword>
<comment type="cofactor">
    <cofactor evidence="2">
        <name>Mg(2+)</name>
        <dbReference type="ChEBI" id="CHEBI:18420"/>
    </cofactor>
</comment>
<dbReference type="Pfam" id="PF02878">
    <property type="entry name" value="PGM_PMM_I"/>
    <property type="match status" value="1"/>
</dbReference>
<dbReference type="InterPro" id="IPR005845">
    <property type="entry name" value="A-D-PHexomutase_a/b/a-II"/>
</dbReference>
<dbReference type="Gene3D" id="3.40.120.10">
    <property type="entry name" value="Alpha-D-Glucose-1,6-Bisphosphate, subunit A, domain 3"/>
    <property type="match status" value="3"/>
</dbReference>
<dbReference type="Pfam" id="PF02879">
    <property type="entry name" value="PGM_PMM_II"/>
    <property type="match status" value="1"/>
</dbReference>
<evidence type="ECO:0000256" key="3">
    <source>
        <dbReference type="ARBA" id="ARBA00004699"/>
    </source>
</evidence>
<dbReference type="SUPFAM" id="SSF53738">
    <property type="entry name" value="Phosphoglucomutase, first 3 domains"/>
    <property type="match status" value="3"/>
</dbReference>
<dbReference type="Gene3D" id="3.30.310.50">
    <property type="entry name" value="Alpha-D-phosphohexomutase, C-terminal domain"/>
    <property type="match status" value="1"/>
</dbReference>
<evidence type="ECO:0000256" key="9">
    <source>
        <dbReference type="ARBA" id="ARBA00023235"/>
    </source>
</evidence>
<keyword evidence="7" id="KW-0479">Metal-binding</keyword>
<keyword evidence="8" id="KW-0460">Magnesium</keyword>
<dbReference type="PRINTS" id="PR00509">
    <property type="entry name" value="PGMPMM"/>
</dbReference>
<dbReference type="InterPro" id="IPR005843">
    <property type="entry name" value="A-D-PHexomutase_C"/>
</dbReference>
<dbReference type="GO" id="GO:0004615">
    <property type="term" value="F:phosphomannomutase activity"/>
    <property type="evidence" value="ECO:0007669"/>
    <property type="project" value="UniProtKB-EC"/>
</dbReference>